<keyword evidence="7 9" id="KW-0413">Isomerase</keyword>
<evidence type="ECO:0000256" key="2">
    <source>
        <dbReference type="ARBA" id="ARBA00004496"/>
    </source>
</evidence>
<dbReference type="PATRIC" id="fig|1618669.3.peg.264"/>
<dbReference type="GO" id="GO:0042026">
    <property type="term" value="P:protein refolding"/>
    <property type="evidence" value="ECO:0007669"/>
    <property type="project" value="UniProtKB-ARBA"/>
</dbReference>
<dbReference type="InterPro" id="IPR001179">
    <property type="entry name" value="PPIase_FKBP_dom"/>
</dbReference>
<keyword evidence="4" id="KW-0963">Cytoplasm</keyword>
<comment type="function">
    <text evidence="8">Also involved in hydrogenase metallocenter assembly, probably by participating in the nickel insertion step. This function in hydrogenase biosynthesis requires chaperone activity and the presence of the metal-binding domain, but not PPIase activity.</text>
</comment>
<dbReference type="PROSITE" id="PS50059">
    <property type="entry name" value="FKBP_PPIASE"/>
    <property type="match status" value="1"/>
</dbReference>
<name>A0A0G1YRG9_9BACT</name>
<dbReference type="EC" id="5.2.1.8" evidence="10"/>
<evidence type="ECO:0000259" key="11">
    <source>
        <dbReference type="PROSITE" id="PS50059"/>
    </source>
</evidence>
<dbReference type="GO" id="GO:0003755">
    <property type="term" value="F:peptidyl-prolyl cis-trans isomerase activity"/>
    <property type="evidence" value="ECO:0007669"/>
    <property type="project" value="UniProtKB-UniRule"/>
</dbReference>
<evidence type="ECO:0000256" key="5">
    <source>
        <dbReference type="ARBA" id="ARBA00023110"/>
    </source>
</evidence>
<dbReference type="AlphaFoldDB" id="A0A0G1YRG9"/>
<evidence type="ECO:0000256" key="1">
    <source>
        <dbReference type="ARBA" id="ARBA00000971"/>
    </source>
</evidence>
<dbReference type="GO" id="GO:0005737">
    <property type="term" value="C:cytoplasm"/>
    <property type="evidence" value="ECO:0007669"/>
    <property type="project" value="UniProtKB-SubCell"/>
</dbReference>
<evidence type="ECO:0000256" key="7">
    <source>
        <dbReference type="ARBA" id="ARBA00023235"/>
    </source>
</evidence>
<organism evidence="12 13">
    <name type="scientific">Candidatus Kaiserbacteria bacterium GW2011_GWA2_49_19</name>
    <dbReference type="NCBI Taxonomy" id="1618669"/>
    <lineage>
        <taxon>Bacteria</taxon>
        <taxon>Candidatus Kaiseribacteriota</taxon>
    </lineage>
</organism>
<evidence type="ECO:0000256" key="6">
    <source>
        <dbReference type="ARBA" id="ARBA00023186"/>
    </source>
</evidence>
<proteinExistence type="inferred from homology"/>
<keyword evidence="6" id="KW-0143">Chaperone</keyword>
<protein>
    <recommendedName>
        <fullName evidence="10">Peptidyl-prolyl cis-trans isomerase</fullName>
        <ecNumber evidence="10">5.2.1.8</ecNumber>
    </recommendedName>
</protein>
<evidence type="ECO:0000256" key="4">
    <source>
        <dbReference type="ARBA" id="ARBA00022490"/>
    </source>
</evidence>
<comment type="caution">
    <text evidence="12">The sequence shown here is derived from an EMBL/GenBank/DDBJ whole genome shotgun (WGS) entry which is preliminary data.</text>
</comment>
<feature type="domain" description="PPIase FKBP-type" evidence="11">
    <location>
        <begin position="33"/>
        <end position="113"/>
    </location>
</feature>
<dbReference type="PANTHER" id="PTHR47861">
    <property type="entry name" value="FKBP-TYPE PEPTIDYL-PROLYL CIS-TRANS ISOMERASE SLYD"/>
    <property type="match status" value="1"/>
</dbReference>
<dbReference type="PANTHER" id="PTHR47861:SF3">
    <property type="entry name" value="FKBP-TYPE PEPTIDYL-PROLYL CIS-TRANS ISOMERASE SLYD"/>
    <property type="match status" value="1"/>
</dbReference>
<dbReference type="Proteomes" id="UP000033965">
    <property type="component" value="Unassembled WGS sequence"/>
</dbReference>
<comment type="catalytic activity">
    <reaction evidence="1 9 10">
        <text>[protein]-peptidylproline (omega=180) = [protein]-peptidylproline (omega=0)</text>
        <dbReference type="Rhea" id="RHEA:16237"/>
        <dbReference type="Rhea" id="RHEA-COMP:10747"/>
        <dbReference type="Rhea" id="RHEA-COMP:10748"/>
        <dbReference type="ChEBI" id="CHEBI:83833"/>
        <dbReference type="ChEBI" id="CHEBI:83834"/>
        <dbReference type="EC" id="5.2.1.8"/>
    </reaction>
</comment>
<gene>
    <name evidence="12" type="ORF">UY44_C0006G0024</name>
</gene>
<reference evidence="12 13" key="1">
    <citation type="journal article" date="2015" name="Nature">
        <title>rRNA introns, odd ribosomes, and small enigmatic genomes across a large radiation of phyla.</title>
        <authorList>
            <person name="Brown C.T."/>
            <person name="Hug L.A."/>
            <person name="Thomas B.C."/>
            <person name="Sharon I."/>
            <person name="Castelle C.J."/>
            <person name="Singh A."/>
            <person name="Wilkins M.J."/>
            <person name="Williams K.H."/>
            <person name="Banfield J.F."/>
        </authorList>
    </citation>
    <scope>NUCLEOTIDE SEQUENCE [LARGE SCALE GENOMIC DNA]</scope>
</reference>
<keyword evidence="5 9" id="KW-0697">Rotamase</keyword>
<evidence type="ECO:0000313" key="13">
    <source>
        <dbReference type="Proteomes" id="UP000033965"/>
    </source>
</evidence>
<dbReference type="Pfam" id="PF00254">
    <property type="entry name" value="FKBP_C"/>
    <property type="match status" value="1"/>
</dbReference>
<dbReference type="InterPro" id="IPR046357">
    <property type="entry name" value="PPIase_dom_sf"/>
</dbReference>
<sequence>MKKIIGLSLSGLILTMGLFISNVKGEGLMVENGKKVKFDYTLKVNGEVVESSVGKKPLEYVHGQGQIIPGLSAALEGLHVGDEKSVTVAPAQGYGEVNPEAFKEFPKTAFPPDFAPATGMVVELQTPEGQAVPAVISEVKGETVSVNFNHPMAGKTLVFDVKIIAIE</sequence>
<evidence type="ECO:0000256" key="8">
    <source>
        <dbReference type="ARBA" id="ARBA00037071"/>
    </source>
</evidence>
<evidence type="ECO:0000256" key="3">
    <source>
        <dbReference type="ARBA" id="ARBA00006577"/>
    </source>
</evidence>
<dbReference type="EMBL" id="LCPZ01000006">
    <property type="protein sequence ID" value="KKW08939.1"/>
    <property type="molecule type" value="Genomic_DNA"/>
</dbReference>
<comment type="similarity">
    <text evidence="3 10">Belongs to the FKBP-type PPIase family.</text>
</comment>
<dbReference type="Gene3D" id="3.10.50.40">
    <property type="match status" value="1"/>
</dbReference>
<comment type="subcellular location">
    <subcellularLocation>
        <location evidence="2">Cytoplasm</location>
    </subcellularLocation>
</comment>
<evidence type="ECO:0000313" key="12">
    <source>
        <dbReference type="EMBL" id="KKW08939.1"/>
    </source>
</evidence>
<dbReference type="SUPFAM" id="SSF54534">
    <property type="entry name" value="FKBP-like"/>
    <property type="match status" value="1"/>
</dbReference>
<evidence type="ECO:0000256" key="10">
    <source>
        <dbReference type="RuleBase" id="RU003915"/>
    </source>
</evidence>
<evidence type="ECO:0000256" key="9">
    <source>
        <dbReference type="PROSITE-ProRule" id="PRU00277"/>
    </source>
</evidence>
<accession>A0A0G1YRG9</accession>